<accession>A0A8H3UFP9</accession>
<dbReference type="EMBL" id="WNWQ01000357">
    <property type="protein sequence ID" value="KAE9969736.1"/>
    <property type="molecule type" value="Genomic_DNA"/>
</dbReference>
<proteinExistence type="predicted"/>
<name>A0A8H3UFP9_VENIN</name>
<evidence type="ECO:0000313" key="1">
    <source>
        <dbReference type="EMBL" id="KAE9969736.1"/>
    </source>
</evidence>
<organism evidence="1 2">
    <name type="scientific">Venturia inaequalis</name>
    <name type="common">Apple scab fungus</name>
    <dbReference type="NCBI Taxonomy" id="5025"/>
    <lineage>
        <taxon>Eukaryota</taxon>
        <taxon>Fungi</taxon>
        <taxon>Dikarya</taxon>
        <taxon>Ascomycota</taxon>
        <taxon>Pezizomycotina</taxon>
        <taxon>Dothideomycetes</taxon>
        <taxon>Pleosporomycetidae</taxon>
        <taxon>Venturiales</taxon>
        <taxon>Venturiaceae</taxon>
        <taxon>Venturia</taxon>
    </lineage>
</organism>
<gene>
    <name evidence="1" type="ORF">BLS_005237</name>
</gene>
<comment type="caution">
    <text evidence="1">The sequence shown here is derived from an EMBL/GenBank/DDBJ whole genome shotgun (WGS) entry which is preliminary data.</text>
</comment>
<dbReference type="AlphaFoldDB" id="A0A8H3UFP9"/>
<reference evidence="1 2" key="1">
    <citation type="submission" date="2019-11" db="EMBL/GenBank/DDBJ databases">
        <title>Venturia inaequalis Genome Resource.</title>
        <authorList>
            <person name="Lichtner F.J."/>
        </authorList>
    </citation>
    <scope>NUCLEOTIDE SEQUENCE [LARGE SCALE GENOMIC DNA]</scope>
    <source>
        <strain evidence="1">Bline_iso_100314</strain>
    </source>
</reference>
<protein>
    <submittedName>
        <fullName evidence="1">Uncharacterized protein</fullName>
    </submittedName>
</protein>
<dbReference type="Proteomes" id="UP000433883">
    <property type="component" value="Unassembled WGS sequence"/>
</dbReference>
<evidence type="ECO:0000313" key="2">
    <source>
        <dbReference type="Proteomes" id="UP000433883"/>
    </source>
</evidence>
<sequence length="258" mass="28837">MSNIASYPAFKLLPYENSHAALSEYTSLQRTSSWIYCGPLLPLSDSQLPQSYHEWHKAAINGSLTAKLLSFLSFANHFLSAAGINHYWLTIRATTPTTDYDKPRWHTDEDFFQGEKLIRTQWKLVTTLLGPGTLFIEDAKTARAVESKMKLDAQREHTDHLCTSFTCLGCATASAAVRQRLADNFRGHKVIQAANGTCCFFRIGQEQGAVHSEPPQNCDRVFVNIVPGTAGELQDLMAKWGMTAFPRSWSIGLPMRAH</sequence>